<evidence type="ECO:0000256" key="5">
    <source>
        <dbReference type="ARBA" id="ARBA00022840"/>
    </source>
</evidence>
<dbReference type="InterPro" id="IPR039421">
    <property type="entry name" value="Type_1_exporter"/>
</dbReference>
<dbReference type="InterPro" id="IPR011527">
    <property type="entry name" value="ABC1_TM_dom"/>
</dbReference>
<keyword evidence="6 8" id="KW-1133">Transmembrane helix</keyword>
<keyword evidence="4" id="KW-0547">Nucleotide-binding</keyword>
<keyword evidence="5" id="KW-0067">ATP-binding</keyword>
<dbReference type="InterPro" id="IPR003593">
    <property type="entry name" value="AAA+_ATPase"/>
</dbReference>
<sequence length="592" mass="63395">MTSSDRPKATNPKSLSGLLPFLVPYRGRIALALLFLVLAAVATLAFPLALRSLIDGGLVQSDKGAQVMALREHFAALFAVAVALGLFSACRFYMVSWLGERVTADMRNAVYSHVLKQSPEFFETTQTGEVLSRLSADTTLVQTVVGSSLSMGLRNAVMGIGALAVLVWTNPVVMLQVLVVLVLIVLPSLWFGRRVRKLSRASQDRVADSSAIAAEVLNAIPVVQSYTAEGRETARFVTSTDNAFETATKRSLMRSVLVAFIIIATSAALLWGLYQGTQAVAEGRISAGHLGQTVVYVIILASAFAVLGEVYGDLLRAAGATERLMELLGTQSPITSPSNPDVALMPTAGSAIKFEAIDFHYPSRPLQPALQNFSLNVLPGQTVAIVGPSGAGKSTVFQLLLRYYDPQSGNIVLDGVETRQQSLDALRQRVGIVPQDAVIFSSSALENIRYGKPDATDAEVKAAAQAAFAHEFIQDLPEGYDTFLGERGVRLSGGQRQRIAIARAMLKNPPLLLLDEATSALDAESERMVQAALESAMRDRTTLVIAHRLATVQKADRIVVLDHGKLVEQGTHAELVARGGVYAGLAALQFNA</sequence>
<dbReference type="GO" id="GO:0005886">
    <property type="term" value="C:plasma membrane"/>
    <property type="evidence" value="ECO:0007669"/>
    <property type="project" value="UniProtKB-SubCell"/>
</dbReference>
<evidence type="ECO:0000256" key="8">
    <source>
        <dbReference type="SAM" id="Phobius"/>
    </source>
</evidence>
<feature type="domain" description="ABC transporter" evidence="9">
    <location>
        <begin position="352"/>
        <end position="588"/>
    </location>
</feature>
<dbReference type="Pfam" id="PF00664">
    <property type="entry name" value="ABC_membrane"/>
    <property type="match status" value="1"/>
</dbReference>
<dbReference type="AlphaFoldDB" id="A0A1P8KBV5"/>
<evidence type="ECO:0000256" key="1">
    <source>
        <dbReference type="ARBA" id="ARBA00004651"/>
    </source>
</evidence>
<protein>
    <submittedName>
        <fullName evidence="11">ABC transporter</fullName>
    </submittedName>
</protein>
<evidence type="ECO:0000313" key="11">
    <source>
        <dbReference type="EMBL" id="APW43507.1"/>
    </source>
</evidence>
<dbReference type="SUPFAM" id="SSF90123">
    <property type="entry name" value="ABC transporter transmembrane region"/>
    <property type="match status" value="1"/>
</dbReference>
<dbReference type="InterPro" id="IPR027417">
    <property type="entry name" value="P-loop_NTPase"/>
</dbReference>
<dbReference type="Gene3D" id="3.40.50.300">
    <property type="entry name" value="P-loop containing nucleotide triphosphate hydrolases"/>
    <property type="match status" value="1"/>
</dbReference>
<dbReference type="STRING" id="1484693.RS694_13850"/>
<gene>
    <name evidence="11" type="ORF">RS694_13850</name>
</gene>
<reference evidence="11 12" key="1">
    <citation type="submission" date="2017-01" db="EMBL/GenBank/DDBJ databases">
        <authorList>
            <person name="Mah S.A."/>
            <person name="Swanson W.J."/>
            <person name="Moy G.W."/>
            <person name="Vacquier V.D."/>
        </authorList>
    </citation>
    <scope>NUCLEOTIDE SEQUENCE [LARGE SCALE GENOMIC DNA]</scope>
    <source>
        <strain evidence="11 12">DSM 22694</strain>
    </source>
</reference>
<dbReference type="Pfam" id="PF00005">
    <property type="entry name" value="ABC_tran"/>
    <property type="match status" value="1"/>
</dbReference>
<evidence type="ECO:0000256" key="3">
    <source>
        <dbReference type="ARBA" id="ARBA00022692"/>
    </source>
</evidence>
<keyword evidence="2" id="KW-1003">Cell membrane</keyword>
<evidence type="ECO:0000256" key="4">
    <source>
        <dbReference type="ARBA" id="ARBA00022741"/>
    </source>
</evidence>
<proteinExistence type="predicted"/>
<feature type="transmembrane region" description="Helical" evidence="8">
    <location>
        <begin position="294"/>
        <end position="315"/>
    </location>
</feature>
<feature type="domain" description="ABC transmembrane type-1" evidence="10">
    <location>
        <begin position="30"/>
        <end position="316"/>
    </location>
</feature>
<dbReference type="PROSITE" id="PS50893">
    <property type="entry name" value="ABC_TRANSPORTER_2"/>
    <property type="match status" value="1"/>
</dbReference>
<feature type="transmembrane region" description="Helical" evidence="8">
    <location>
        <begin position="74"/>
        <end position="94"/>
    </location>
</feature>
<dbReference type="InterPro" id="IPR003439">
    <property type="entry name" value="ABC_transporter-like_ATP-bd"/>
</dbReference>
<keyword evidence="3 8" id="KW-0812">Transmembrane</keyword>
<dbReference type="GO" id="GO:0090374">
    <property type="term" value="P:oligopeptide export from mitochondrion"/>
    <property type="evidence" value="ECO:0007669"/>
    <property type="project" value="TreeGrafter"/>
</dbReference>
<dbReference type="EMBL" id="CP019239">
    <property type="protein sequence ID" value="APW43507.1"/>
    <property type="molecule type" value="Genomic_DNA"/>
</dbReference>
<dbReference type="eggNOG" id="COG1132">
    <property type="taxonomic scope" value="Bacteria"/>
</dbReference>
<dbReference type="PANTHER" id="PTHR43394">
    <property type="entry name" value="ATP-DEPENDENT PERMEASE MDL1, MITOCHONDRIAL"/>
    <property type="match status" value="1"/>
</dbReference>
<dbReference type="PROSITE" id="PS00211">
    <property type="entry name" value="ABC_TRANSPORTER_1"/>
    <property type="match status" value="1"/>
</dbReference>
<dbReference type="SMART" id="SM00382">
    <property type="entry name" value="AAA"/>
    <property type="match status" value="1"/>
</dbReference>
<dbReference type="PANTHER" id="PTHR43394:SF1">
    <property type="entry name" value="ATP-BINDING CASSETTE SUB-FAMILY B MEMBER 10, MITOCHONDRIAL"/>
    <property type="match status" value="1"/>
</dbReference>
<dbReference type="GO" id="GO:0016887">
    <property type="term" value="F:ATP hydrolysis activity"/>
    <property type="evidence" value="ECO:0007669"/>
    <property type="project" value="InterPro"/>
</dbReference>
<evidence type="ECO:0000259" key="9">
    <source>
        <dbReference type="PROSITE" id="PS50893"/>
    </source>
</evidence>
<dbReference type="Gene3D" id="1.20.1560.10">
    <property type="entry name" value="ABC transporter type 1, transmembrane domain"/>
    <property type="match status" value="1"/>
</dbReference>
<keyword evidence="7 8" id="KW-0472">Membrane</keyword>
<dbReference type="SUPFAM" id="SSF52540">
    <property type="entry name" value="P-loop containing nucleoside triphosphate hydrolases"/>
    <property type="match status" value="1"/>
</dbReference>
<dbReference type="InterPro" id="IPR036640">
    <property type="entry name" value="ABC1_TM_sf"/>
</dbReference>
<dbReference type="RefSeq" id="WP_029708581.1">
    <property type="nucleotide sequence ID" value="NZ_CP019239.1"/>
</dbReference>
<dbReference type="KEGG" id="rsb:RS694_13850"/>
<comment type="subcellular location">
    <subcellularLocation>
        <location evidence="1">Cell membrane</location>
        <topology evidence="1">Multi-pass membrane protein</topology>
    </subcellularLocation>
</comment>
<name>A0A1P8KBV5_9BURK</name>
<evidence type="ECO:0000256" key="2">
    <source>
        <dbReference type="ARBA" id="ARBA00022475"/>
    </source>
</evidence>
<dbReference type="PROSITE" id="PS50929">
    <property type="entry name" value="ABC_TM1F"/>
    <property type="match status" value="1"/>
</dbReference>
<feature type="transmembrane region" description="Helical" evidence="8">
    <location>
        <begin position="29"/>
        <end position="54"/>
    </location>
</feature>
<organism evidence="11 12">
    <name type="scientific">Rhodoferax saidenbachensis</name>
    <dbReference type="NCBI Taxonomy" id="1484693"/>
    <lineage>
        <taxon>Bacteria</taxon>
        <taxon>Pseudomonadati</taxon>
        <taxon>Pseudomonadota</taxon>
        <taxon>Betaproteobacteria</taxon>
        <taxon>Burkholderiales</taxon>
        <taxon>Comamonadaceae</taxon>
        <taxon>Rhodoferax</taxon>
    </lineage>
</organism>
<dbReference type="Proteomes" id="UP000186110">
    <property type="component" value="Chromosome"/>
</dbReference>
<dbReference type="CDD" id="cd03249">
    <property type="entry name" value="ABC_MTABC3_MDL1_MDL2"/>
    <property type="match status" value="1"/>
</dbReference>
<keyword evidence="12" id="KW-1185">Reference proteome</keyword>
<dbReference type="CDD" id="cd18575">
    <property type="entry name" value="ABC_6TM_bac_exporter_ABCB8_10_like"/>
    <property type="match status" value="1"/>
</dbReference>
<dbReference type="InterPro" id="IPR017871">
    <property type="entry name" value="ABC_transporter-like_CS"/>
</dbReference>
<evidence type="ECO:0000259" key="10">
    <source>
        <dbReference type="PROSITE" id="PS50929"/>
    </source>
</evidence>
<evidence type="ECO:0000313" key="12">
    <source>
        <dbReference type="Proteomes" id="UP000186110"/>
    </source>
</evidence>
<evidence type="ECO:0000256" key="6">
    <source>
        <dbReference type="ARBA" id="ARBA00022989"/>
    </source>
</evidence>
<dbReference type="GO" id="GO:0015421">
    <property type="term" value="F:ABC-type oligopeptide transporter activity"/>
    <property type="evidence" value="ECO:0007669"/>
    <property type="project" value="TreeGrafter"/>
</dbReference>
<feature type="transmembrane region" description="Helical" evidence="8">
    <location>
        <begin position="256"/>
        <end position="274"/>
    </location>
</feature>
<evidence type="ECO:0000256" key="7">
    <source>
        <dbReference type="ARBA" id="ARBA00023136"/>
    </source>
</evidence>
<dbReference type="FunFam" id="3.40.50.300:FF:000218">
    <property type="entry name" value="Multidrug ABC transporter ATP-binding protein"/>
    <property type="match status" value="1"/>
</dbReference>
<dbReference type="GO" id="GO:0005524">
    <property type="term" value="F:ATP binding"/>
    <property type="evidence" value="ECO:0007669"/>
    <property type="project" value="UniProtKB-KW"/>
</dbReference>
<feature type="transmembrane region" description="Helical" evidence="8">
    <location>
        <begin position="173"/>
        <end position="192"/>
    </location>
</feature>
<accession>A0A1P8KBV5</accession>